<name>A0A2P5ENR0_TREOI</name>
<evidence type="ECO:0000313" key="1">
    <source>
        <dbReference type="EMBL" id="PON87184.1"/>
    </source>
</evidence>
<protein>
    <submittedName>
        <fullName evidence="1">Uncharacterized protein</fullName>
    </submittedName>
</protein>
<gene>
    <name evidence="1" type="ORF">TorRG33x02_169610</name>
</gene>
<dbReference type="InParanoid" id="A0A2P5ENR0"/>
<dbReference type="AlphaFoldDB" id="A0A2P5ENR0"/>
<proteinExistence type="predicted"/>
<sequence>MKHVKLQMAVIDLDQPNGDGLIRKSNNTSSLLKIIYKTRKEKKTTFLCFWNGKTPIYAMPIASLNRDSCIDIILTYIYALDYAIENLKKNN</sequence>
<accession>A0A2P5ENR0</accession>
<dbReference type="Proteomes" id="UP000237000">
    <property type="component" value="Unassembled WGS sequence"/>
</dbReference>
<evidence type="ECO:0000313" key="2">
    <source>
        <dbReference type="Proteomes" id="UP000237000"/>
    </source>
</evidence>
<dbReference type="OrthoDB" id="10297403at2759"/>
<keyword evidence="2" id="KW-1185">Reference proteome</keyword>
<comment type="caution">
    <text evidence="1">The sequence shown here is derived from an EMBL/GenBank/DDBJ whole genome shotgun (WGS) entry which is preliminary data.</text>
</comment>
<organism evidence="1 2">
    <name type="scientific">Trema orientale</name>
    <name type="common">Charcoal tree</name>
    <name type="synonym">Celtis orientalis</name>
    <dbReference type="NCBI Taxonomy" id="63057"/>
    <lineage>
        <taxon>Eukaryota</taxon>
        <taxon>Viridiplantae</taxon>
        <taxon>Streptophyta</taxon>
        <taxon>Embryophyta</taxon>
        <taxon>Tracheophyta</taxon>
        <taxon>Spermatophyta</taxon>
        <taxon>Magnoliopsida</taxon>
        <taxon>eudicotyledons</taxon>
        <taxon>Gunneridae</taxon>
        <taxon>Pentapetalae</taxon>
        <taxon>rosids</taxon>
        <taxon>fabids</taxon>
        <taxon>Rosales</taxon>
        <taxon>Cannabaceae</taxon>
        <taxon>Trema</taxon>
    </lineage>
</organism>
<reference evidence="2" key="1">
    <citation type="submission" date="2016-06" db="EMBL/GenBank/DDBJ databases">
        <title>Parallel loss of symbiosis genes in relatives of nitrogen-fixing non-legume Parasponia.</title>
        <authorList>
            <person name="Van Velzen R."/>
            <person name="Holmer R."/>
            <person name="Bu F."/>
            <person name="Rutten L."/>
            <person name="Van Zeijl A."/>
            <person name="Liu W."/>
            <person name="Santuari L."/>
            <person name="Cao Q."/>
            <person name="Sharma T."/>
            <person name="Shen D."/>
            <person name="Roswanjaya Y."/>
            <person name="Wardhani T."/>
            <person name="Kalhor M.S."/>
            <person name="Jansen J."/>
            <person name="Van den Hoogen J."/>
            <person name="Gungor B."/>
            <person name="Hartog M."/>
            <person name="Hontelez J."/>
            <person name="Verver J."/>
            <person name="Yang W.-C."/>
            <person name="Schijlen E."/>
            <person name="Repin R."/>
            <person name="Schilthuizen M."/>
            <person name="Schranz E."/>
            <person name="Heidstra R."/>
            <person name="Miyata K."/>
            <person name="Fedorova E."/>
            <person name="Kohlen W."/>
            <person name="Bisseling T."/>
            <person name="Smit S."/>
            <person name="Geurts R."/>
        </authorList>
    </citation>
    <scope>NUCLEOTIDE SEQUENCE [LARGE SCALE GENOMIC DNA]</scope>
    <source>
        <strain evidence="2">cv. RG33-2</strain>
    </source>
</reference>
<dbReference type="EMBL" id="JXTC01000120">
    <property type="protein sequence ID" value="PON87184.1"/>
    <property type="molecule type" value="Genomic_DNA"/>
</dbReference>